<dbReference type="PANTHER" id="PTHR30105">
    <property type="entry name" value="UNCHARACTERIZED YIBQ-RELATED"/>
    <property type="match status" value="1"/>
</dbReference>
<dbReference type="Proteomes" id="UP000054058">
    <property type="component" value="Unassembled WGS sequence"/>
</dbReference>
<gene>
    <name evidence="1" type="ORF">MUS1_02670</name>
</gene>
<dbReference type="InterPro" id="IPR011330">
    <property type="entry name" value="Glyco_hydro/deAcase_b/a-brl"/>
</dbReference>
<dbReference type="Gene3D" id="3.20.20.370">
    <property type="entry name" value="Glycoside hydrolase/deacetylase"/>
    <property type="match status" value="1"/>
</dbReference>
<evidence type="ECO:0008006" key="3">
    <source>
        <dbReference type="Google" id="ProtNLM"/>
    </source>
</evidence>
<dbReference type="eggNOG" id="COG2861">
    <property type="taxonomic scope" value="Bacteria"/>
</dbReference>
<comment type="caution">
    <text evidence="1">The sequence shown here is derived from an EMBL/GenBank/DDBJ whole genome shotgun (WGS) entry which is preliminary data.</text>
</comment>
<protein>
    <recommendedName>
        <fullName evidence="3">Polysaccharide deacetylase</fullName>
    </recommendedName>
</protein>
<keyword evidence="2" id="KW-1185">Reference proteome</keyword>
<dbReference type="Pfam" id="PF04748">
    <property type="entry name" value="Polysacc_deac_2"/>
    <property type="match status" value="1"/>
</dbReference>
<dbReference type="SUPFAM" id="SSF88713">
    <property type="entry name" value="Glycoside hydrolase/deacetylase"/>
    <property type="match status" value="1"/>
</dbReference>
<dbReference type="InterPro" id="IPR006837">
    <property type="entry name" value="Divergent_DAC"/>
</dbReference>
<dbReference type="STRING" id="1122207.MUS1_02670"/>
<dbReference type="AlphaFoldDB" id="X7EBC4"/>
<evidence type="ECO:0000313" key="2">
    <source>
        <dbReference type="Proteomes" id="UP000054058"/>
    </source>
</evidence>
<evidence type="ECO:0000313" key="1">
    <source>
        <dbReference type="EMBL" id="ETX12511.1"/>
    </source>
</evidence>
<organism evidence="1 2">
    <name type="scientific">Marinomonas ushuaiensis DSM 15871</name>
    <dbReference type="NCBI Taxonomy" id="1122207"/>
    <lineage>
        <taxon>Bacteria</taxon>
        <taxon>Pseudomonadati</taxon>
        <taxon>Pseudomonadota</taxon>
        <taxon>Gammaproteobacteria</taxon>
        <taxon>Oceanospirillales</taxon>
        <taxon>Oceanospirillaceae</taxon>
        <taxon>Marinomonas</taxon>
    </lineage>
</organism>
<sequence>MLAVDVHPKMAKIAILIDDLGYNRHGMESSLALPTEVALAILPETPFARQTALTAQKQKRITLLHAPMENQRALKLGPGGLYAKMTEQELKTRLQDSLDGLPGIQGVNNHMGSLLTTKSDSMKWVMEVLKGRSLFFIDSLTSPKSVAEKTAQEHGLKTVSRDVFLDNIRTEQAIDRQFSRLLKLAKKHGSVLAIGHPYPETMAYLQKRLNHLEEDGVRLVPLSSVLLSPPEVN</sequence>
<reference evidence="1 2" key="1">
    <citation type="submission" date="2014-01" db="EMBL/GenBank/DDBJ databases">
        <title>Marinomonas ushuaiensis DSM 15871 Genome Sequencing.</title>
        <authorList>
            <person name="Lai Q."/>
            <person name="Shao Z.S."/>
        </authorList>
    </citation>
    <scope>NUCLEOTIDE SEQUENCE [LARGE SCALE GENOMIC DNA]</scope>
    <source>
        <strain evidence="1 2">DSM 15871</strain>
    </source>
</reference>
<dbReference type="PANTHER" id="PTHR30105:SF2">
    <property type="entry name" value="DIVERGENT POLYSACCHARIDE DEACETYLASE SUPERFAMILY"/>
    <property type="match status" value="1"/>
</dbReference>
<dbReference type="EMBL" id="JAMB01000001">
    <property type="protein sequence ID" value="ETX12511.1"/>
    <property type="molecule type" value="Genomic_DNA"/>
</dbReference>
<dbReference type="PATRIC" id="fig|1122207.3.peg.548"/>
<dbReference type="GO" id="GO:0005975">
    <property type="term" value="P:carbohydrate metabolic process"/>
    <property type="evidence" value="ECO:0007669"/>
    <property type="project" value="InterPro"/>
</dbReference>
<name>X7EBC4_9GAMM</name>
<proteinExistence type="predicted"/>
<dbReference type="CDD" id="cd10936">
    <property type="entry name" value="CE4_DAC2"/>
    <property type="match status" value="1"/>
</dbReference>
<accession>X7EBC4</accession>